<organism evidence="2">
    <name type="scientific">marine sediment metagenome</name>
    <dbReference type="NCBI Taxonomy" id="412755"/>
    <lineage>
        <taxon>unclassified sequences</taxon>
        <taxon>metagenomes</taxon>
        <taxon>ecological metagenomes</taxon>
    </lineage>
</organism>
<evidence type="ECO:0000259" key="1">
    <source>
        <dbReference type="Pfam" id="PF19408"/>
    </source>
</evidence>
<evidence type="ECO:0000313" key="2">
    <source>
        <dbReference type="EMBL" id="GAG75821.1"/>
    </source>
</evidence>
<comment type="caution">
    <text evidence="2">The sequence shown here is derived from an EMBL/GenBank/DDBJ whole genome shotgun (WGS) entry which is preliminary data.</text>
</comment>
<gene>
    <name evidence="2" type="ORF">S01H4_32875</name>
</gene>
<name>X1BUJ4_9ZZZZ</name>
<protein>
    <recommendedName>
        <fullName evidence="1">PKD-like domain-containing protein</fullName>
    </recommendedName>
</protein>
<accession>X1BUJ4</accession>
<proteinExistence type="predicted"/>
<dbReference type="InterPro" id="IPR045829">
    <property type="entry name" value="PKD_6"/>
</dbReference>
<dbReference type="EMBL" id="BART01017239">
    <property type="protein sequence ID" value="GAG75821.1"/>
    <property type="molecule type" value="Genomic_DNA"/>
</dbReference>
<feature type="domain" description="PKD-like" evidence="1">
    <location>
        <begin position="78"/>
        <end position="126"/>
    </location>
</feature>
<sequence>MTFVMDITVAGVSVGQQTIDGDLPSLVAQAQAIGTTIPVGDVAYVSRVIDAMPCPARDVNASDVASGATCPCNAPPAPLISGSTNVGTGATETYSVTPQTGFSYAWNVQGGTIISGQGSTSITVDWEQ</sequence>
<reference evidence="2" key="1">
    <citation type="journal article" date="2014" name="Front. Microbiol.">
        <title>High frequency of phylogenetically diverse reductive dehalogenase-homologous genes in deep subseafloor sedimentary metagenomes.</title>
        <authorList>
            <person name="Kawai M."/>
            <person name="Futagami T."/>
            <person name="Toyoda A."/>
            <person name="Takaki Y."/>
            <person name="Nishi S."/>
            <person name="Hori S."/>
            <person name="Arai W."/>
            <person name="Tsubouchi T."/>
            <person name="Morono Y."/>
            <person name="Uchiyama I."/>
            <person name="Ito T."/>
            <person name="Fujiyama A."/>
            <person name="Inagaki F."/>
            <person name="Takami H."/>
        </authorList>
    </citation>
    <scope>NUCLEOTIDE SEQUENCE</scope>
    <source>
        <strain evidence="2">Expedition CK06-06</strain>
    </source>
</reference>
<dbReference type="Pfam" id="PF19408">
    <property type="entry name" value="PKD_6"/>
    <property type="match status" value="1"/>
</dbReference>
<dbReference type="AlphaFoldDB" id="X1BUJ4"/>